<evidence type="ECO:0000256" key="3">
    <source>
        <dbReference type="SAM" id="MobiDB-lite"/>
    </source>
</evidence>
<protein>
    <submittedName>
        <fullName evidence="5">EOG090X0GPG</fullName>
    </submittedName>
</protein>
<dbReference type="SMART" id="SM00981">
    <property type="entry name" value="THUMP"/>
    <property type="match status" value="1"/>
</dbReference>
<name>A0A9N6ZFL4_9CRUS</name>
<dbReference type="CDD" id="cd11717">
    <property type="entry name" value="THUMP_THUMPD1_like"/>
    <property type="match status" value="1"/>
</dbReference>
<dbReference type="AlphaFoldDB" id="A0A9N6ZFL4"/>
<dbReference type="PROSITE" id="PS51165">
    <property type="entry name" value="THUMP"/>
    <property type="match status" value="1"/>
</dbReference>
<feature type="compositionally biased region" description="Basic and acidic residues" evidence="3">
    <location>
        <begin position="319"/>
        <end position="330"/>
    </location>
</feature>
<feature type="compositionally biased region" description="Basic and acidic residues" evidence="3">
    <location>
        <begin position="290"/>
        <end position="308"/>
    </location>
</feature>
<evidence type="ECO:0000256" key="2">
    <source>
        <dbReference type="SAM" id="Coils"/>
    </source>
</evidence>
<dbReference type="SUPFAM" id="SSF143437">
    <property type="entry name" value="THUMP domain-like"/>
    <property type="match status" value="1"/>
</dbReference>
<proteinExistence type="predicted"/>
<dbReference type="EMBL" id="OC986229">
    <property type="protein sequence ID" value="CAG4642884.1"/>
    <property type="molecule type" value="Genomic_DNA"/>
</dbReference>
<organism evidence="5">
    <name type="scientific">Evadne anonyx</name>
    <dbReference type="NCBI Taxonomy" id="141404"/>
    <lineage>
        <taxon>Eukaryota</taxon>
        <taxon>Metazoa</taxon>
        <taxon>Ecdysozoa</taxon>
        <taxon>Arthropoda</taxon>
        <taxon>Crustacea</taxon>
        <taxon>Branchiopoda</taxon>
        <taxon>Diplostraca</taxon>
        <taxon>Cladocera</taxon>
        <taxon>Onychopoda</taxon>
        <taxon>Podonidae</taxon>
        <taxon>Evadne</taxon>
    </lineage>
</organism>
<feature type="coiled-coil region" evidence="2">
    <location>
        <begin position="71"/>
        <end position="101"/>
    </location>
</feature>
<dbReference type="InterPro" id="IPR004114">
    <property type="entry name" value="THUMP_dom"/>
</dbReference>
<feature type="domain" description="THUMP" evidence="4">
    <location>
        <begin position="132"/>
        <end position="236"/>
    </location>
</feature>
<feature type="compositionally biased region" description="Basic and acidic residues" evidence="3">
    <location>
        <begin position="261"/>
        <end position="279"/>
    </location>
</feature>
<dbReference type="PANTHER" id="PTHR13452:SF10">
    <property type="entry name" value="THUMP DOMAIN-CONTAINING PROTEIN 1"/>
    <property type="match status" value="1"/>
</dbReference>
<dbReference type="GO" id="GO:0006400">
    <property type="term" value="P:tRNA modification"/>
    <property type="evidence" value="ECO:0007669"/>
    <property type="project" value="InterPro"/>
</dbReference>
<dbReference type="InterPro" id="IPR040183">
    <property type="entry name" value="THUMPD1-like"/>
</dbReference>
<evidence type="ECO:0000313" key="5">
    <source>
        <dbReference type="EMBL" id="CAG4642884.1"/>
    </source>
</evidence>
<sequence>MADNYSAKRKAKDKAFYIRSAKQQKNSQKELSPGMKGFMCTSNREKDSVREAYNILNEFGDIVYGCEAPKMKKVEEELEIEDELAAEIAELKKQARSTERRFQSVATGVKGCVFIKTTVDDPVKVVNAIMEHIETKHEKKTRFLLRLIPIQATCKPTTEEILQTAGALVEEHMAGYKSFSILFKVRNNNVDREAIIHPLADTVAKKYPDIKVDLNHAEVSIVIEVLRKTCCIGVVPNYNGRSKYNLVEFALKLNLADNVDSTEKQDSSEKADSFEKADSTENVESVEASSTDKVDSSEKADSFEKVDSTENVESVEASSTDKVDSSEKADSSQNNE</sequence>
<accession>A0A9N6ZFL4</accession>
<feature type="region of interest" description="Disordered" evidence="3">
    <location>
        <begin position="260"/>
        <end position="336"/>
    </location>
</feature>
<keyword evidence="2" id="KW-0175">Coiled coil</keyword>
<dbReference type="Pfam" id="PF02926">
    <property type="entry name" value="THUMP"/>
    <property type="match status" value="1"/>
</dbReference>
<reference evidence="5" key="1">
    <citation type="submission" date="2021-04" db="EMBL/GenBank/DDBJ databases">
        <authorList>
            <person name="Cornetti L."/>
        </authorList>
    </citation>
    <scope>NUCLEOTIDE SEQUENCE</scope>
</reference>
<dbReference type="PANTHER" id="PTHR13452">
    <property type="entry name" value="THUMP DOMAIN CONTAINING PROTEIN 1-RELATED"/>
    <property type="match status" value="1"/>
</dbReference>
<keyword evidence="1" id="KW-0694">RNA-binding</keyword>
<evidence type="ECO:0000259" key="4">
    <source>
        <dbReference type="PROSITE" id="PS51165"/>
    </source>
</evidence>
<gene>
    <name evidence="5" type="primary">EOG090X0GPG</name>
</gene>
<feature type="compositionally biased region" description="Polar residues" evidence="3">
    <location>
        <begin position="280"/>
        <end position="289"/>
    </location>
</feature>
<evidence type="ECO:0000256" key="1">
    <source>
        <dbReference type="PROSITE-ProRule" id="PRU00529"/>
    </source>
</evidence>
<feature type="compositionally biased region" description="Polar residues" evidence="3">
    <location>
        <begin position="309"/>
        <end position="318"/>
    </location>
</feature>
<dbReference type="GO" id="GO:0003723">
    <property type="term" value="F:RNA binding"/>
    <property type="evidence" value="ECO:0007669"/>
    <property type="project" value="UniProtKB-UniRule"/>
</dbReference>
<dbReference type="Gene3D" id="3.30.2300.10">
    <property type="entry name" value="THUMP superfamily"/>
    <property type="match status" value="1"/>
</dbReference>